<evidence type="ECO:0000256" key="7">
    <source>
        <dbReference type="ARBA" id="ARBA00022777"/>
    </source>
</evidence>
<keyword evidence="8 12" id="KW-1133">Transmembrane helix</keyword>
<dbReference type="SMART" id="SM00387">
    <property type="entry name" value="HATPase_c"/>
    <property type="match status" value="1"/>
</dbReference>
<keyword evidence="7 15" id="KW-0418">Kinase</keyword>
<dbReference type="Gene3D" id="3.30.565.10">
    <property type="entry name" value="Histidine kinase-like ATPase, C-terminal domain"/>
    <property type="match status" value="1"/>
</dbReference>
<dbReference type="PROSITE" id="PS50885">
    <property type="entry name" value="HAMP"/>
    <property type="match status" value="1"/>
</dbReference>
<dbReference type="SUPFAM" id="SSF47384">
    <property type="entry name" value="Homodimeric domain of signal transducing histidine kinase"/>
    <property type="match status" value="1"/>
</dbReference>
<evidence type="ECO:0000313" key="16">
    <source>
        <dbReference type="Proteomes" id="UP000199548"/>
    </source>
</evidence>
<keyword evidence="4" id="KW-0597">Phosphoprotein</keyword>
<keyword evidence="10 12" id="KW-0472">Membrane</keyword>
<dbReference type="Proteomes" id="UP000199548">
    <property type="component" value="Unassembled WGS sequence"/>
</dbReference>
<dbReference type="InterPro" id="IPR050428">
    <property type="entry name" value="TCS_sensor_his_kinase"/>
</dbReference>
<keyword evidence="9" id="KW-0902">Two-component regulatory system</keyword>
<dbReference type="InterPro" id="IPR036890">
    <property type="entry name" value="HATPase_C_sf"/>
</dbReference>
<evidence type="ECO:0000256" key="12">
    <source>
        <dbReference type="SAM" id="Phobius"/>
    </source>
</evidence>
<sequence>MPAPKPEASAAPPTRTDDRSARPSAGPRIVVMLHRWVHSLSARLWITSVVALAVCLSLLAALVLYAVNNFPQQVIGQHGQLEAVRHLADGLVFDAAGRPVSVQLTDPPAWMFESLPTEVKYRVTDTHGTVLLASPDAGGPPWLNVPRSGHPPTVDEATIDGRPFYVATLQIVHAGTVFRVQTAMSTRLNAISVQVKIKPFPRIVNVTFLAATIIFGLSLTITLRRILRPLRNVSDAAALITPRNLTTRLSTRDIPHEIRPLIDAFNAALDRLENGFTVQQQFLASAAHELQTPLTLIRGQIELQSDIQGKEPLLQEVDLMARQVRQLLHLAEVSEAQNFSFGAIDPAEVAQDVLTYLSRKAEALHVGLQLEGAAATLSIWADRSALFILLKNVVENAINVSPAGSTVRMIIDGRSIQIRDEGPGIDDAHLPFLFKRFWRAPGARHDGAGLGLAICREIAIAHGWRIAVNRLGTGTGIVVKFSDDV</sequence>
<evidence type="ECO:0000256" key="4">
    <source>
        <dbReference type="ARBA" id="ARBA00022553"/>
    </source>
</evidence>
<feature type="transmembrane region" description="Helical" evidence="12">
    <location>
        <begin position="44"/>
        <end position="67"/>
    </location>
</feature>
<dbReference type="Pfam" id="PF00512">
    <property type="entry name" value="HisKA"/>
    <property type="match status" value="1"/>
</dbReference>
<evidence type="ECO:0000256" key="11">
    <source>
        <dbReference type="SAM" id="MobiDB-lite"/>
    </source>
</evidence>
<comment type="subcellular location">
    <subcellularLocation>
        <location evidence="2">Membrane</location>
        <topology evidence="2">Multi-pass membrane protein</topology>
    </subcellularLocation>
</comment>
<evidence type="ECO:0000256" key="8">
    <source>
        <dbReference type="ARBA" id="ARBA00022989"/>
    </source>
</evidence>
<dbReference type="InterPro" id="IPR003660">
    <property type="entry name" value="HAMP_dom"/>
</dbReference>
<dbReference type="Gene3D" id="1.10.287.130">
    <property type="match status" value="1"/>
</dbReference>
<dbReference type="STRING" id="420953.SAMN05192543_102596"/>
<reference evidence="15 16" key="1">
    <citation type="submission" date="2016-10" db="EMBL/GenBank/DDBJ databases">
        <authorList>
            <person name="de Groot N.N."/>
        </authorList>
    </citation>
    <scope>NUCLEOTIDE SEQUENCE [LARGE SCALE GENOMIC DNA]</scope>
    <source>
        <strain evidence="15 16">LMG 23650</strain>
    </source>
</reference>
<dbReference type="RefSeq" id="WP_322788632.1">
    <property type="nucleotide sequence ID" value="NZ_CP041745.1"/>
</dbReference>
<evidence type="ECO:0000259" key="13">
    <source>
        <dbReference type="PROSITE" id="PS50109"/>
    </source>
</evidence>
<feature type="compositionally biased region" description="Low complexity" evidence="11">
    <location>
        <begin position="1"/>
        <end position="13"/>
    </location>
</feature>
<dbReference type="PRINTS" id="PR00344">
    <property type="entry name" value="BCTRLSENSOR"/>
</dbReference>
<dbReference type="InterPro" id="IPR003661">
    <property type="entry name" value="HisK_dim/P_dom"/>
</dbReference>
<evidence type="ECO:0000256" key="6">
    <source>
        <dbReference type="ARBA" id="ARBA00022692"/>
    </source>
</evidence>
<dbReference type="InterPro" id="IPR004358">
    <property type="entry name" value="Sig_transdc_His_kin-like_C"/>
</dbReference>
<dbReference type="InterPro" id="IPR005467">
    <property type="entry name" value="His_kinase_dom"/>
</dbReference>
<dbReference type="GO" id="GO:0005886">
    <property type="term" value="C:plasma membrane"/>
    <property type="evidence" value="ECO:0007669"/>
    <property type="project" value="TreeGrafter"/>
</dbReference>
<feature type="transmembrane region" description="Helical" evidence="12">
    <location>
        <begin position="203"/>
        <end position="223"/>
    </location>
</feature>
<evidence type="ECO:0000256" key="3">
    <source>
        <dbReference type="ARBA" id="ARBA00012438"/>
    </source>
</evidence>
<dbReference type="EC" id="2.7.13.3" evidence="3"/>
<dbReference type="AlphaFoldDB" id="A0A1I3GN90"/>
<evidence type="ECO:0000256" key="9">
    <source>
        <dbReference type="ARBA" id="ARBA00023012"/>
    </source>
</evidence>
<dbReference type="SMART" id="SM00388">
    <property type="entry name" value="HisKA"/>
    <property type="match status" value="1"/>
</dbReference>
<keyword evidence="16" id="KW-1185">Reference proteome</keyword>
<dbReference type="SUPFAM" id="SSF55874">
    <property type="entry name" value="ATPase domain of HSP90 chaperone/DNA topoisomerase II/histidine kinase"/>
    <property type="match status" value="1"/>
</dbReference>
<organism evidence="15 16">
    <name type="scientific">Paraburkholderia megapolitana</name>
    <dbReference type="NCBI Taxonomy" id="420953"/>
    <lineage>
        <taxon>Bacteria</taxon>
        <taxon>Pseudomonadati</taxon>
        <taxon>Pseudomonadota</taxon>
        <taxon>Betaproteobacteria</taxon>
        <taxon>Burkholderiales</taxon>
        <taxon>Burkholderiaceae</taxon>
        <taxon>Paraburkholderia</taxon>
    </lineage>
</organism>
<keyword evidence="5" id="KW-0808">Transferase</keyword>
<gene>
    <name evidence="15" type="ORF">SAMN05192543_102596</name>
</gene>
<dbReference type="InterPro" id="IPR003594">
    <property type="entry name" value="HATPase_dom"/>
</dbReference>
<dbReference type="InterPro" id="IPR036097">
    <property type="entry name" value="HisK_dim/P_sf"/>
</dbReference>
<comment type="catalytic activity">
    <reaction evidence="1">
        <text>ATP + protein L-histidine = ADP + protein N-phospho-L-histidine.</text>
        <dbReference type="EC" id="2.7.13.3"/>
    </reaction>
</comment>
<dbReference type="PROSITE" id="PS50109">
    <property type="entry name" value="HIS_KIN"/>
    <property type="match status" value="1"/>
</dbReference>
<keyword evidence="6 12" id="KW-0812">Transmembrane</keyword>
<evidence type="ECO:0000256" key="1">
    <source>
        <dbReference type="ARBA" id="ARBA00000085"/>
    </source>
</evidence>
<feature type="domain" description="Histidine kinase" evidence="13">
    <location>
        <begin position="285"/>
        <end position="485"/>
    </location>
</feature>
<dbReference type="GO" id="GO:0000155">
    <property type="term" value="F:phosphorelay sensor kinase activity"/>
    <property type="evidence" value="ECO:0007669"/>
    <property type="project" value="InterPro"/>
</dbReference>
<dbReference type="EMBL" id="FOQU01000002">
    <property type="protein sequence ID" value="SFI24761.1"/>
    <property type="molecule type" value="Genomic_DNA"/>
</dbReference>
<evidence type="ECO:0000256" key="10">
    <source>
        <dbReference type="ARBA" id="ARBA00023136"/>
    </source>
</evidence>
<evidence type="ECO:0000256" key="5">
    <source>
        <dbReference type="ARBA" id="ARBA00022679"/>
    </source>
</evidence>
<accession>A0A1I3GN90</accession>
<evidence type="ECO:0000313" key="15">
    <source>
        <dbReference type="EMBL" id="SFI24761.1"/>
    </source>
</evidence>
<dbReference type="CDD" id="cd00082">
    <property type="entry name" value="HisKA"/>
    <property type="match status" value="1"/>
</dbReference>
<evidence type="ECO:0000259" key="14">
    <source>
        <dbReference type="PROSITE" id="PS50885"/>
    </source>
</evidence>
<name>A0A1I3GN90_9BURK</name>
<dbReference type="CDD" id="cd06225">
    <property type="entry name" value="HAMP"/>
    <property type="match status" value="1"/>
</dbReference>
<feature type="domain" description="HAMP" evidence="14">
    <location>
        <begin position="224"/>
        <end position="277"/>
    </location>
</feature>
<dbReference type="Pfam" id="PF00672">
    <property type="entry name" value="HAMP"/>
    <property type="match status" value="1"/>
</dbReference>
<evidence type="ECO:0000256" key="2">
    <source>
        <dbReference type="ARBA" id="ARBA00004141"/>
    </source>
</evidence>
<dbReference type="PANTHER" id="PTHR45436:SF15">
    <property type="entry name" value="SENSOR HISTIDINE KINASE CUSS"/>
    <property type="match status" value="1"/>
</dbReference>
<protein>
    <recommendedName>
        <fullName evidence="3">histidine kinase</fullName>
        <ecNumber evidence="3">2.7.13.3</ecNumber>
    </recommendedName>
</protein>
<feature type="region of interest" description="Disordered" evidence="11">
    <location>
        <begin position="1"/>
        <end position="23"/>
    </location>
</feature>
<dbReference type="Pfam" id="PF02518">
    <property type="entry name" value="HATPase_c"/>
    <property type="match status" value="1"/>
</dbReference>
<dbReference type="PANTHER" id="PTHR45436">
    <property type="entry name" value="SENSOR HISTIDINE KINASE YKOH"/>
    <property type="match status" value="1"/>
</dbReference>
<proteinExistence type="predicted"/>
<dbReference type="SUPFAM" id="SSF158472">
    <property type="entry name" value="HAMP domain-like"/>
    <property type="match status" value="1"/>
</dbReference>
<dbReference type="SMART" id="SM00304">
    <property type="entry name" value="HAMP"/>
    <property type="match status" value="1"/>
</dbReference>